<dbReference type="AlphaFoldDB" id="A0A1M5BFR4"/>
<accession>A0A1M5BFR4</accession>
<evidence type="ECO:0000259" key="2">
    <source>
        <dbReference type="Pfam" id="PF13360"/>
    </source>
</evidence>
<feature type="domain" description="Pyrrolo-quinoline quinone repeat" evidence="2">
    <location>
        <begin position="129"/>
        <end position="218"/>
    </location>
</feature>
<evidence type="ECO:0000313" key="4">
    <source>
        <dbReference type="Proteomes" id="UP000184501"/>
    </source>
</evidence>
<organism evidence="3 4">
    <name type="scientific">Streptoalloteichus hindustanus</name>
    <dbReference type="NCBI Taxonomy" id="2017"/>
    <lineage>
        <taxon>Bacteria</taxon>
        <taxon>Bacillati</taxon>
        <taxon>Actinomycetota</taxon>
        <taxon>Actinomycetes</taxon>
        <taxon>Pseudonocardiales</taxon>
        <taxon>Pseudonocardiaceae</taxon>
        <taxon>Streptoalloteichus</taxon>
    </lineage>
</organism>
<dbReference type="STRING" id="2017.SAMN05444320_103544"/>
<sequence>MSPRFRTVLACVLAAVAVSACAHVDRRGGSLVAPTPQSSAPAVGPVVPPTLRAEPLWTAPFVAAPEVAGQVFVGVVAAPDGSRAVAAVDDTGHSRWSVPLQREPSRFAVTRVGDRDVVVVLDTAADRTSASAYEAASGDRLWGPTDVPGAWVGPGLVLAGPSGRVALDAGSGRVAVREEPGARVLQEHDGTVVLERDGRLLAVDAATGVERWSPAALVAPDRLGGTGAEPRYRAEPGDDAVLFVEWTVGTPGAPRALGYSAHDVRTGALVGDVPHGGAAARAMVDRTTGVTLLFGPTADTLVTAVDGESRRTLWRRPAGQEPVRFTFAAGGVAYGTVGARTVAVDERTGEIRGGGRWRLPVAAVRSGVTLVPVADPSGRDRFLAFRRG</sequence>
<dbReference type="OrthoDB" id="3422572at2"/>
<keyword evidence="4" id="KW-1185">Reference proteome</keyword>
<proteinExistence type="predicted"/>
<name>A0A1M5BFR4_STRHI</name>
<evidence type="ECO:0000256" key="1">
    <source>
        <dbReference type="SAM" id="SignalP"/>
    </source>
</evidence>
<feature type="signal peptide" evidence="1">
    <location>
        <begin position="1"/>
        <end position="22"/>
    </location>
</feature>
<dbReference type="EMBL" id="FQVN01000003">
    <property type="protein sequence ID" value="SHF41167.1"/>
    <property type="molecule type" value="Genomic_DNA"/>
</dbReference>
<evidence type="ECO:0000313" key="3">
    <source>
        <dbReference type="EMBL" id="SHF41167.1"/>
    </source>
</evidence>
<keyword evidence="1" id="KW-0732">Signal</keyword>
<feature type="chain" id="PRO_5012815847" evidence="1">
    <location>
        <begin position="23"/>
        <end position="388"/>
    </location>
</feature>
<dbReference type="Pfam" id="PF13360">
    <property type="entry name" value="PQQ_2"/>
    <property type="match status" value="1"/>
</dbReference>
<reference evidence="3 4" key="1">
    <citation type="submission" date="2016-11" db="EMBL/GenBank/DDBJ databases">
        <authorList>
            <person name="Jaros S."/>
            <person name="Januszkiewicz K."/>
            <person name="Wedrychowicz H."/>
        </authorList>
    </citation>
    <scope>NUCLEOTIDE SEQUENCE [LARGE SCALE GENOMIC DNA]</scope>
    <source>
        <strain evidence="3 4">DSM 44523</strain>
    </source>
</reference>
<dbReference type="PROSITE" id="PS51257">
    <property type="entry name" value="PROKAR_LIPOPROTEIN"/>
    <property type="match status" value="1"/>
</dbReference>
<dbReference type="Proteomes" id="UP000184501">
    <property type="component" value="Unassembled WGS sequence"/>
</dbReference>
<dbReference type="Gene3D" id="2.130.10.10">
    <property type="entry name" value="YVTN repeat-like/Quinoprotein amine dehydrogenase"/>
    <property type="match status" value="1"/>
</dbReference>
<dbReference type="InterPro" id="IPR002372">
    <property type="entry name" value="PQQ_rpt_dom"/>
</dbReference>
<dbReference type="InterPro" id="IPR015943">
    <property type="entry name" value="WD40/YVTN_repeat-like_dom_sf"/>
</dbReference>
<dbReference type="RefSeq" id="WP_073482110.1">
    <property type="nucleotide sequence ID" value="NZ_FQVN01000003.1"/>
</dbReference>
<gene>
    <name evidence="3" type="ORF">SAMN05444320_103544</name>
</gene>
<dbReference type="SUPFAM" id="SSF50998">
    <property type="entry name" value="Quinoprotein alcohol dehydrogenase-like"/>
    <property type="match status" value="1"/>
</dbReference>
<dbReference type="InterPro" id="IPR011047">
    <property type="entry name" value="Quinoprotein_ADH-like_sf"/>
</dbReference>
<protein>
    <submittedName>
        <fullName evidence="3">PQQ-like domain-containing protein</fullName>
    </submittedName>
</protein>